<reference evidence="2 3" key="1">
    <citation type="journal article" date="2023" name="Nucleic Acids Res.">
        <title>The hologenome of Daphnia magna reveals possible DNA methylation and microbiome-mediated evolution of the host genome.</title>
        <authorList>
            <person name="Chaturvedi A."/>
            <person name="Li X."/>
            <person name="Dhandapani V."/>
            <person name="Marshall H."/>
            <person name="Kissane S."/>
            <person name="Cuenca-Cambronero M."/>
            <person name="Asole G."/>
            <person name="Calvet F."/>
            <person name="Ruiz-Romero M."/>
            <person name="Marangio P."/>
            <person name="Guigo R."/>
            <person name="Rago D."/>
            <person name="Mirbahai L."/>
            <person name="Eastwood N."/>
            <person name="Colbourne J.K."/>
            <person name="Zhou J."/>
            <person name="Mallon E."/>
            <person name="Orsini L."/>
        </authorList>
    </citation>
    <scope>NUCLEOTIDE SEQUENCE [LARGE SCALE GENOMIC DNA]</scope>
    <source>
        <strain evidence="2">LRV0_1</strain>
    </source>
</reference>
<organism evidence="2 3">
    <name type="scientific">Daphnia magna</name>
    <dbReference type="NCBI Taxonomy" id="35525"/>
    <lineage>
        <taxon>Eukaryota</taxon>
        <taxon>Metazoa</taxon>
        <taxon>Ecdysozoa</taxon>
        <taxon>Arthropoda</taxon>
        <taxon>Crustacea</taxon>
        <taxon>Branchiopoda</taxon>
        <taxon>Diplostraca</taxon>
        <taxon>Cladocera</taxon>
        <taxon>Anomopoda</taxon>
        <taxon>Daphniidae</taxon>
        <taxon>Daphnia</taxon>
    </lineage>
</organism>
<feature type="compositionally biased region" description="Basic and acidic residues" evidence="1">
    <location>
        <begin position="21"/>
        <end position="34"/>
    </location>
</feature>
<evidence type="ECO:0000313" key="2">
    <source>
        <dbReference type="EMBL" id="KAK4022528.1"/>
    </source>
</evidence>
<protein>
    <submittedName>
        <fullName evidence="2">Uncharacterized protein</fullName>
    </submittedName>
</protein>
<gene>
    <name evidence="2" type="ORF">OUZ56_007992</name>
</gene>
<keyword evidence="3" id="KW-1185">Reference proteome</keyword>
<dbReference type="Proteomes" id="UP001234178">
    <property type="component" value="Unassembled WGS sequence"/>
</dbReference>
<evidence type="ECO:0000256" key="1">
    <source>
        <dbReference type="SAM" id="MobiDB-lite"/>
    </source>
</evidence>
<evidence type="ECO:0000313" key="3">
    <source>
        <dbReference type="Proteomes" id="UP001234178"/>
    </source>
</evidence>
<accession>A0ABR0AC03</accession>
<sequence length="66" mass="7859">METNKTCSEDVNVSNKTAKQNKNEKDGESKRKRTDDKWALQVRQVGRYIAQQDFHLFIFFFSLFKI</sequence>
<feature type="region of interest" description="Disordered" evidence="1">
    <location>
        <begin position="1"/>
        <end position="34"/>
    </location>
</feature>
<comment type="caution">
    <text evidence="2">The sequence shown here is derived from an EMBL/GenBank/DDBJ whole genome shotgun (WGS) entry which is preliminary data.</text>
</comment>
<dbReference type="EMBL" id="JAOYFB010000037">
    <property type="protein sequence ID" value="KAK4022528.1"/>
    <property type="molecule type" value="Genomic_DNA"/>
</dbReference>
<name>A0ABR0AC03_9CRUS</name>
<feature type="compositionally biased region" description="Polar residues" evidence="1">
    <location>
        <begin position="1"/>
        <end position="20"/>
    </location>
</feature>
<proteinExistence type="predicted"/>